<evidence type="ECO:0000256" key="1">
    <source>
        <dbReference type="SAM" id="MobiDB-lite"/>
    </source>
</evidence>
<dbReference type="AlphaFoldDB" id="A0A8H7EUW3"/>
<sequence>MANIGSAFLGDLQAQRIRQLASPSSSPPSSPPPHSSFSQVLSVPPPPPQDVLPPTPLTRINIDPELALELRIRWLEALIHGPDPGRKRKETVGTTLARLTEDVKKRLDAIVEPNDSLKKFIDTYDQHAQYLAPTFALSGVLDLEEEPGSSLGLYENMTPQELEAYLTELEPDIRAADGDMREIEALVHKGATGAGKLGDYEALKARLVKLIEEHEADVKLAGELEERVARVVEQHVTWVDALSELFVAWDDTVNSAAGRASRLERAAAGRERRGL</sequence>
<feature type="compositionally biased region" description="Pro residues" evidence="1">
    <location>
        <begin position="25"/>
        <end position="34"/>
    </location>
</feature>
<dbReference type="Pfam" id="PF07426">
    <property type="entry name" value="Dynactin_p22"/>
    <property type="match status" value="1"/>
</dbReference>
<dbReference type="EMBL" id="JABXXO010000016">
    <property type="protein sequence ID" value="KAF7759776.1"/>
    <property type="molecule type" value="Genomic_DNA"/>
</dbReference>
<feature type="compositionally biased region" description="Pro residues" evidence="1">
    <location>
        <begin position="43"/>
        <end position="56"/>
    </location>
</feature>
<dbReference type="InterPro" id="IPR009991">
    <property type="entry name" value="DCTN3"/>
</dbReference>
<dbReference type="GO" id="GO:0061640">
    <property type="term" value="P:cytoskeleton-dependent cytokinesis"/>
    <property type="evidence" value="ECO:0007669"/>
    <property type="project" value="InterPro"/>
</dbReference>
<feature type="region of interest" description="Disordered" evidence="1">
    <location>
        <begin position="15"/>
        <end position="57"/>
    </location>
</feature>
<organism evidence="2 3">
    <name type="scientific">Agaricus bisporus var. burnettii</name>
    <dbReference type="NCBI Taxonomy" id="192524"/>
    <lineage>
        <taxon>Eukaryota</taxon>
        <taxon>Fungi</taxon>
        <taxon>Dikarya</taxon>
        <taxon>Basidiomycota</taxon>
        <taxon>Agaricomycotina</taxon>
        <taxon>Agaricomycetes</taxon>
        <taxon>Agaricomycetidae</taxon>
        <taxon>Agaricales</taxon>
        <taxon>Agaricineae</taxon>
        <taxon>Agaricaceae</taxon>
        <taxon>Agaricus</taxon>
    </lineage>
</organism>
<dbReference type="GO" id="GO:0005869">
    <property type="term" value="C:dynactin complex"/>
    <property type="evidence" value="ECO:0007669"/>
    <property type="project" value="InterPro"/>
</dbReference>
<dbReference type="Proteomes" id="UP000629468">
    <property type="component" value="Unassembled WGS sequence"/>
</dbReference>
<evidence type="ECO:0000313" key="2">
    <source>
        <dbReference type="EMBL" id="KAF7759776.1"/>
    </source>
</evidence>
<gene>
    <name evidence="2" type="ORF">Agabi119p4_11471</name>
</gene>
<reference evidence="2 3" key="1">
    <citation type="journal article" name="Sci. Rep.">
        <title>Telomere-to-telomere assembled and centromere annotated genomes of the two main subspecies of the button mushroom Agaricus bisporus reveal especially polymorphic chromosome ends.</title>
        <authorList>
            <person name="Sonnenberg A.S.M."/>
            <person name="Sedaghat-Telgerd N."/>
            <person name="Lavrijssen B."/>
            <person name="Ohm R.A."/>
            <person name="Hendrickx P.M."/>
            <person name="Scholtmeijer K."/>
            <person name="Baars J.J.P."/>
            <person name="van Peer A."/>
        </authorList>
    </citation>
    <scope>NUCLEOTIDE SEQUENCE [LARGE SCALE GENOMIC DNA]</scope>
    <source>
        <strain evidence="2 3">H119_p4</strain>
    </source>
</reference>
<evidence type="ECO:0000313" key="3">
    <source>
        <dbReference type="Proteomes" id="UP000629468"/>
    </source>
</evidence>
<accession>A0A8H7EUW3</accession>
<protein>
    <submittedName>
        <fullName evidence="2">Uncharacterized protein</fullName>
    </submittedName>
</protein>
<name>A0A8H7EUW3_AGABI</name>
<proteinExistence type="predicted"/>
<comment type="caution">
    <text evidence="2">The sequence shown here is derived from an EMBL/GenBank/DDBJ whole genome shotgun (WGS) entry which is preliminary data.</text>
</comment>